<name>A0A101MAA9_PENFR</name>
<proteinExistence type="predicted"/>
<accession>A0A101MAA9</accession>
<dbReference type="AlphaFoldDB" id="A0A101MAA9"/>
<evidence type="ECO:0000313" key="2">
    <source>
        <dbReference type="Proteomes" id="UP000055045"/>
    </source>
</evidence>
<dbReference type="EMBL" id="LLXE01000424">
    <property type="protein sequence ID" value="KUM56879.1"/>
    <property type="molecule type" value="Genomic_DNA"/>
</dbReference>
<keyword evidence="2" id="KW-1185">Reference proteome</keyword>
<gene>
    <name evidence="1" type="ORF">ACN42_g10320</name>
</gene>
<evidence type="ECO:0000313" key="1">
    <source>
        <dbReference type="EMBL" id="KUM56879.1"/>
    </source>
</evidence>
<organism evidence="1 2">
    <name type="scientific">Penicillium freii</name>
    <dbReference type="NCBI Taxonomy" id="48697"/>
    <lineage>
        <taxon>Eukaryota</taxon>
        <taxon>Fungi</taxon>
        <taxon>Dikarya</taxon>
        <taxon>Ascomycota</taxon>
        <taxon>Pezizomycotina</taxon>
        <taxon>Eurotiomycetes</taxon>
        <taxon>Eurotiomycetidae</taxon>
        <taxon>Eurotiales</taxon>
        <taxon>Aspergillaceae</taxon>
        <taxon>Penicillium</taxon>
    </lineage>
</organism>
<sequence length="70" mass="7864">MNVRGPGEERKASGRPVLRIPFSAPDVRYQIQNMSSQTLNLASYSRIKQEIKSDLCRSEILGILQTGRDS</sequence>
<comment type="caution">
    <text evidence="1">The sequence shown here is derived from an EMBL/GenBank/DDBJ whole genome shotgun (WGS) entry which is preliminary data.</text>
</comment>
<dbReference type="Proteomes" id="UP000055045">
    <property type="component" value="Unassembled WGS sequence"/>
</dbReference>
<protein>
    <submittedName>
        <fullName evidence="1">Uncharacterized protein</fullName>
    </submittedName>
</protein>
<reference evidence="1 2" key="1">
    <citation type="submission" date="2015-10" db="EMBL/GenBank/DDBJ databases">
        <title>Genome sequencing of Penicillium freii.</title>
        <authorList>
            <person name="Nguyen H.D."/>
            <person name="Visagie C.M."/>
            <person name="Seifert K.A."/>
        </authorList>
    </citation>
    <scope>NUCLEOTIDE SEQUENCE [LARGE SCALE GENOMIC DNA]</scope>
    <source>
        <strain evidence="1 2">DAOM 242723</strain>
    </source>
</reference>